<keyword evidence="3" id="KW-0732">Signal</keyword>
<sequence length="202" mass="21917">MAQADSEEDDQRVKTQRPRSVDLPGLYQAQTGDPAAEEWSQWSACSLTCGQGLQVRTRSCVSSPYGTLCSGPLRESRHCNNTVTCPVHGLWEEWSPWSLCSVTCGRGSRTRTRSCVAPQHGGKTCGGPELQSKLCNIAVCPGGGNWGSWSQWGSCSRTCDSGWQRRLRMCQGVGLQGYPCEGSGEEVTSCNDKKCPAPHQDV</sequence>
<comment type="caution">
    <text evidence="6">The sequence shown here is derived from an EMBL/GenBank/DDBJ whole genome shotgun (WGS) entry which is preliminary data.</text>
</comment>
<organism evidence="6 7">
    <name type="scientific">Synaphobranchus kaupii</name>
    <name type="common">Kaup's arrowtooth eel</name>
    <dbReference type="NCBI Taxonomy" id="118154"/>
    <lineage>
        <taxon>Eukaryota</taxon>
        <taxon>Metazoa</taxon>
        <taxon>Chordata</taxon>
        <taxon>Craniata</taxon>
        <taxon>Vertebrata</taxon>
        <taxon>Euteleostomi</taxon>
        <taxon>Actinopterygii</taxon>
        <taxon>Neopterygii</taxon>
        <taxon>Teleostei</taxon>
        <taxon>Anguilliformes</taxon>
        <taxon>Synaphobranchidae</taxon>
        <taxon>Synaphobranchus</taxon>
    </lineage>
</organism>
<evidence type="ECO:0000256" key="4">
    <source>
        <dbReference type="ARBA" id="ARBA00023157"/>
    </source>
</evidence>
<keyword evidence="4" id="KW-1015">Disulfide bond</keyword>
<dbReference type="Pfam" id="PF00090">
    <property type="entry name" value="TSP_1"/>
    <property type="match status" value="3"/>
</dbReference>
<keyword evidence="2" id="KW-0964">Secreted</keyword>
<dbReference type="Gene3D" id="2.20.100.10">
    <property type="entry name" value="Thrombospondin type-1 (TSP1) repeat"/>
    <property type="match status" value="3"/>
</dbReference>
<dbReference type="InterPro" id="IPR036383">
    <property type="entry name" value="TSP1_rpt_sf"/>
</dbReference>
<dbReference type="GO" id="GO:0005576">
    <property type="term" value="C:extracellular region"/>
    <property type="evidence" value="ECO:0007669"/>
    <property type="project" value="UniProtKB-SubCell"/>
</dbReference>
<evidence type="ECO:0000256" key="2">
    <source>
        <dbReference type="ARBA" id="ARBA00022525"/>
    </source>
</evidence>
<evidence type="ECO:0000256" key="3">
    <source>
        <dbReference type="ARBA" id="ARBA00022729"/>
    </source>
</evidence>
<dbReference type="PRINTS" id="PR01705">
    <property type="entry name" value="TSP1REPEAT"/>
</dbReference>
<evidence type="ECO:0000256" key="1">
    <source>
        <dbReference type="ARBA" id="ARBA00004613"/>
    </source>
</evidence>
<comment type="subcellular location">
    <subcellularLocation>
        <location evidence="1">Secreted</location>
    </subcellularLocation>
</comment>
<dbReference type="InterPro" id="IPR000884">
    <property type="entry name" value="TSP1_rpt"/>
</dbReference>
<dbReference type="OrthoDB" id="5989160at2759"/>
<feature type="compositionally biased region" description="Acidic residues" evidence="5">
    <location>
        <begin position="1"/>
        <end position="10"/>
    </location>
</feature>
<dbReference type="PANTHER" id="PTHR10239:SF32">
    <property type="entry name" value="ADHESION G PROTEIN-COUPLED RECEPTOR B2"/>
    <property type="match status" value="1"/>
</dbReference>
<proteinExistence type="predicted"/>
<dbReference type="Proteomes" id="UP001152622">
    <property type="component" value="Chromosome 24"/>
</dbReference>
<dbReference type="PROSITE" id="PS50092">
    <property type="entry name" value="TSP1"/>
    <property type="match status" value="3"/>
</dbReference>
<dbReference type="EMBL" id="JAINUF010000024">
    <property type="protein sequence ID" value="KAJ8333310.1"/>
    <property type="molecule type" value="Genomic_DNA"/>
</dbReference>
<feature type="region of interest" description="Disordered" evidence="5">
    <location>
        <begin position="1"/>
        <end position="26"/>
    </location>
</feature>
<dbReference type="InterPro" id="IPR051867">
    <property type="entry name" value="Angio_Inhib/Adhesion_GPCR"/>
</dbReference>
<protein>
    <submittedName>
        <fullName evidence="6">Uncharacterized protein</fullName>
    </submittedName>
</protein>
<evidence type="ECO:0000256" key="5">
    <source>
        <dbReference type="SAM" id="MobiDB-lite"/>
    </source>
</evidence>
<keyword evidence="7" id="KW-1185">Reference proteome</keyword>
<dbReference type="PANTHER" id="PTHR10239">
    <property type="entry name" value="ISTHMIN-2"/>
    <property type="match status" value="1"/>
</dbReference>
<reference evidence="6" key="1">
    <citation type="journal article" date="2023" name="Science">
        <title>Genome structures resolve the early diversification of teleost fishes.</title>
        <authorList>
            <person name="Parey E."/>
            <person name="Louis A."/>
            <person name="Montfort J."/>
            <person name="Bouchez O."/>
            <person name="Roques C."/>
            <person name="Iampietro C."/>
            <person name="Lluch J."/>
            <person name="Castinel A."/>
            <person name="Donnadieu C."/>
            <person name="Desvignes T."/>
            <person name="Floi Bucao C."/>
            <person name="Jouanno E."/>
            <person name="Wen M."/>
            <person name="Mejri S."/>
            <person name="Dirks R."/>
            <person name="Jansen H."/>
            <person name="Henkel C."/>
            <person name="Chen W.J."/>
            <person name="Zahm M."/>
            <person name="Cabau C."/>
            <person name="Klopp C."/>
            <person name="Thompson A.W."/>
            <person name="Robinson-Rechavi M."/>
            <person name="Braasch I."/>
            <person name="Lecointre G."/>
            <person name="Bobe J."/>
            <person name="Postlethwait J.H."/>
            <person name="Berthelot C."/>
            <person name="Roest Crollius H."/>
            <person name="Guiguen Y."/>
        </authorList>
    </citation>
    <scope>NUCLEOTIDE SEQUENCE</scope>
    <source>
        <strain evidence="6">WJC10195</strain>
    </source>
</reference>
<evidence type="ECO:0000313" key="6">
    <source>
        <dbReference type="EMBL" id="KAJ8333310.1"/>
    </source>
</evidence>
<dbReference type="SMART" id="SM00209">
    <property type="entry name" value="TSP1"/>
    <property type="match status" value="3"/>
</dbReference>
<name>A0A9Q1E707_SYNKA</name>
<dbReference type="AlphaFoldDB" id="A0A9Q1E707"/>
<dbReference type="SUPFAM" id="SSF82895">
    <property type="entry name" value="TSP-1 type 1 repeat"/>
    <property type="match status" value="3"/>
</dbReference>
<accession>A0A9Q1E707</accession>
<evidence type="ECO:0000313" key="7">
    <source>
        <dbReference type="Proteomes" id="UP001152622"/>
    </source>
</evidence>
<gene>
    <name evidence="6" type="ORF">SKAU_G00422060</name>
</gene>
<dbReference type="FunFam" id="2.20.100.10:FF:000003">
    <property type="entry name" value="Adhesion G protein-coupled receptor B2"/>
    <property type="match status" value="2"/>
</dbReference>